<organism evidence="2 3">
    <name type="scientific">Anaeroglobus geminatus F0357</name>
    <dbReference type="NCBI Taxonomy" id="861450"/>
    <lineage>
        <taxon>Bacteria</taxon>
        <taxon>Bacillati</taxon>
        <taxon>Bacillota</taxon>
        <taxon>Negativicutes</taxon>
        <taxon>Veillonellales</taxon>
        <taxon>Veillonellaceae</taxon>
        <taxon>Anaeroglobus</taxon>
    </lineage>
</organism>
<keyword evidence="3" id="KW-1185">Reference proteome</keyword>
<dbReference type="eggNOG" id="COG3064">
    <property type="taxonomic scope" value="Bacteria"/>
</dbReference>
<evidence type="ECO:0000313" key="3">
    <source>
        <dbReference type="Proteomes" id="UP000005481"/>
    </source>
</evidence>
<dbReference type="Proteomes" id="UP000005481">
    <property type="component" value="Unassembled WGS sequence"/>
</dbReference>
<dbReference type="EMBL" id="AGCJ01000092">
    <property type="protein sequence ID" value="EHM37723.1"/>
    <property type="molecule type" value="Genomic_DNA"/>
</dbReference>
<gene>
    <name evidence="2" type="ORF">HMPREF0080_02058</name>
</gene>
<dbReference type="RefSeq" id="WP_006791019.1">
    <property type="nucleotide sequence ID" value="NZ_JH417615.1"/>
</dbReference>
<comment type="caution">
    <text evidence="2">The sequence shown here is derived from an EMBL/GenBank/DDBJ whole genome shotgun (WGS) entry which is preliminary data.</text>
</comment>
<proteinExistence type="predicted"/>
<dbReference type="HOGENOM" id="CLU_344725_0_0_9"/>
<feature type="coiled-coil region" evidence="1">
    <location>
        <begin position="387"/>
        <end position="540"/>
    </location>
</feature>
<feature type="non-terminal residue" evidence="2">
    <location>
        <position position="1"/>
    </location>
</feature>
<name>G9YK49_9FIRM</name>
<dbReference type="AlphaFoldDB" id="G9YK49"/>
<accession>G9YK49</accession>
<evidence type="ECO:0000313" key="2">
    <source>
        <dbReference type="EMBL" id="EHM37723.1"/>
    </source>
</evidence>
<sequence length="820" mass="86755">AVKEAAAASEVAANGKLITSNAAVGESATAAGAASVRASEAATAATATTTKATIALAGAHEKAGVAGVLASQKSVTAVGQLPGAIGKVTGALFSLAGGWMGVAAAALYAAYCAYKYFNAKYEAAQKNTWTGDDGYTYTAHDGRIWRQRDGDLGNADISADMTGQGSRANGGASEEVVQEGTEAYAREYANWYNAGGGKDFADAEAQRQAAEAAVNNAQIPSYDFTPDTAAGAGGGTRIENEQTYDVRAGAIYNAGRLSGLDYGTGDNQVVCTTYIENAWADAGVSNAFELGGWAPDWAANAGSAFHATDAYGGGYEAHAGDAVITNNGDHVIMLDANASGYYAAAGSGRVSQHYDQDYRSAFAGNIVGVISLTEFAGTTETGKALSVQDVRKQAEQRAKDIANARKDLKTLESDLDRALLGDTGTAFEKSIASMNQQAQRYEDQIRKIKNTSKDIDTSRAEDLLKQWKIEEAAKAMEELTARRMKFNTEMSKLNADLKGDYVSVAQAEFEATVQSLEKQRKEKLKEIQASKSDYEALKDANDWYTAAYLDAVQQREDAEREAFEKSVQWAIKRGEMSKLTDLLQSQAYQDVQNWNARGQAAQSYYEIFQKANMSTVEMVASGSTQIASGIQGVFESMANGSESAKDSLRSLGKVFQKTITQMIAQVTAHKIAMMLFGGLLGGGNSSSGFNYSSNLLNASSFKPYTPSLGISTHLFAAGGMVTAPTMGLIGEAGNDEAVFPLTDEVYSRVAKGIVQNQNQNGSNAAAPVINIINNNNGASVKVQSSTYDSQMKKYIINVVVDAAETDEGGMARAIRNVSKG</sequence>
<keyword evidence="1" id="KW-0175">Coiled coil</keyword>
<protein>
    <submittedName>
        <fullName evidence="2">Phage tail tape measure protein, lambda family</fullName>
    </submittedName>
</protein>
<reference evidence="2 3" key="1">
    <citation type="submission" date="2011-08" db="EMBL/GenBank/DDBJ databases">
        <authorList>
            <person name="Weinstock G."/>
            <person name="Sodergren E."/>
            <person name="Clifton S."/>
            <person name="Fulton L."/>
            <person name="Fulton B."/>
            <person name="Courtney L."/>
            <person name="Fronick C."/>
            <person name="Harrison M."/>
            <person name="Strong C."/>
            <person name="Farmer C."/>
            <person name="Delahaunty K."/>
            <person name="Markovic C."/>
            <person name="Hall O."/>
            <person name="Minx P."/>
            <person name="Tomlinson C."/>
            <person name="Mitreva M."/>
            <person name="Hou S."/>
            <person name="Chen J."/>
            <person name="Wollam A."/>
            <person name="Pepin K.H."/>
            <person name="Johnson M."/>
            <person name="Bhonagiri V."/>
            <person name="Zhang X."/>
            <person name="Suruliraj S."/>
            <person name="Warren W."/>
            <person name="Chinwalla A."/>
            <person name="Mardis E.R."/>
            <person name="Wilson R.K."/>
        </authorList>
    </citation>
    <scope>NUCLEOTIDE SEQUENCE [LARGE SCALE GENOMIC DNA]</scope>
    <source>
        <strain evidence="2 3">F0357</strain>
    </source>
</reference>
<dbReference type="STRING" id="861450.HMPREF0080_02058"/>
<dbReference type="PATRIC" id="fig|861450.3.peg.1891"/>
<evidence type="ECO:0000256" key="1">
    <source>
        <dbReference type="SAM" id="Coils"/>
    </source>
</evidence>